<comment type="similarity">
    <text evidence="2">Belongs to the glycogen phosphorylase family.</text>
</comment>
<keyword evidence="7" id="KW-1185">Reference proteome</keyword>
<feature type="modified residue" description="N6-(pyridoxal phosphate)lysine" evidence="4">
    <location>
        <position position="609"/>
    </location>
</feature>
<keyword evidence="6" id="KW-0328">Glycosyltransferase</keyword>
<comment type="caution">
    <text evidence="6">The sequence shown here is derived from an EMBL/GenBank/DDBJ whole genome shotgun (WGS) entry which is preliminary data.</text>
</comment>
<name>A0A137S742_9GAMM</name>
<dbReference type="PIRSF" id="PIRSF000460">
    <property type="entry name" value="Pprylas_GlgP"/>
    <property type="match status" value="1"/>
</dbReference>
<keyword evidence="4" id="KW-0663">Pyridoxal phosphate</keyword>
<dbReference type="EMBL" id="LOCO01000017">
    <property type="protein sequence ID" value="KXO08250.1"/>
    <property type="molecule type" value="Genomic_DNA"/>
</dbReference>
<organism evidence="6 7">
    <name type="scientific">Marinobacter excellens LAMA 842</name>
    <dbReference type="NCBI Taxonomy" id="1306954"/>
    <lineage>
        <taxon>Bacteria</taxon>
        <taxon>Pseudomonadati</taxon>
        <taxon>Pseudomonadota</taxon>
        <taxon>Gammaproteobacteria</taxon>
        <taxon>Pseudomonadales</taxon>
        <taxon>Marinobacteraceae</taxon>
        <taxon>Marinobacter</taxon>
    </lineage>
</organism>
<dbReference type="InterPro" id="IPR000811">
    <property type="entry name" value="Glyco_trans_35"/>
</dbReference>
<reference evidence="7" key="1">
    <citation type="submission" date="2015-12" db="EMBL/GenBank/DDBJ databases">
        <authorList>
            <person name="Lima A."/>
            <person name="Farahani Zayas N."/>
            <person name="Castro Da Silva M.A."/>
            <person name="Cabral A."/>
            <person name="Pessatti M.L."/>
        </authorList>
    </citation>
    <scope>NUCLEOTIDE SEQUENCE [LARGE SCALE GENOMIC DNA]</scope>
    <source>
        <strain evidence="7">LAMA 842</strain>
    </source>
</reference>
<dbReference type="InterPro" id="IPR011834">
    <property type="entry name" value="Agluc_phsphrylas"/>
</dbReference>
<dbReference type="PATRIC" id="fig|1306954.6.peg.1218"/>
<dbReference type="Pfam" id="PF00343">
    <property type="entry name" value="Phosphorylase"/>
    <property type="match status" value="1"/>
</dbReference>
<dbReference type="NCBIfam" id="TIGR02094">
    <property type="entry name" value="more_P_ylases"/>
    <property type="match status" value="1"/>
</dbReference>
<sequence>MIMHKATEFRLEARPHIPEAIEGLEVLANDLFYSWDHGVRSLFARIDLRLWQKVEHNPKLFLRRVSQTRLNEASEDRAFMAEYRRVLSSYDAYLESGPGAGVLEALDPKTSLVAYFCAEFGFHESFPIYSGGLGILAGDHCKAASDLGLPFVAVGLLYQQGYFIQTIDALGQQIARYQSHSSDELPITPVERDGKQLTVSVPFPGRDVYAKVWMARVGHIRLYLLDSNTPENNADDQALTLQLYGGDFSTRVSQEMLLGIGGVRVLSELGIKPTTWHINEGHAAFQILERCRMAMAEGLPFSAALEAVAGSTLFTTHTPVPAGHDIFPRDLVAHHLGAYVEDSGLDFAEVFALGSKNGDDSFNMTSLGLRGSRFHNGVSRIHGGVASHMEGDIWPQVPARDNPIQYITNGVHVPTFLAPEWASLFDMHAPTWKSELLNPDFWHFIDKIPDYHYWSVHKALKQQMAEYTVRRLKRQHKRNGTGHSVTERMARQLASPEKDALVIGFARRFATYKRATLIFSDLARLERLLTNPDHPVVLVFAGKAHPQDQPGQQLIKVIHGLSMQPSLMGHIILLENYDQAMARRLLSGVDVWLNTPEYPKEASGTSGEKAALNGALNLSVLDGWWGEGYDKTNGWAITPRDTGLDPEFRNREEARDLLDLLEQDIIPLYYNRASQGYSKGWVTRSKASMKTITPRFNAQRMVMDYVRNYYQPATAQGKRLTADGFNLATELAEWKARVRAAWDGVSIHVRGCVDDQCAWDESVELSIGVSLNGLAPSDVRVECLVTPECAGTHAEPGPDRFFLEPDGEKDGQTLFKTQVQPPYPGLQTLRVRMYPYHDALTHPLEMGAMLWA</sequence>
<evidence type="ECO:0000313" key="7">
    <source>
        <dbReference type="Proteomes" id="UP000070282"/>
    </source>
</evidence>
<evidence type="ECO:0000256" key="4">
    <source>
        <dbReference type="PIRSR" id="PIRSR000460-1"/>
    </source>
</evidence>
<keyword evidence="6" id="KW-0808">Transferase</keyword>
<proteinExistence type="inferred from homology"/>
<comment type="catalytic activity">
    <reaction evidence="1">
        <text>[(1-&gt;4)-alpha-D-glucosyl](n) + phosphate = [(1-&gt;4)-alpha-D-glucosyl](n-1) + alpha-D-glucose 1-phosphate</text>
        <dbReference type="Rhea" id="RHEA:41732"/>
        <dbReference type="Rhea" id="RHEA-COMP:9584"/>
        <dbReference type="Rhea" id="RHEA-COMP:9586"/>
        <dbReference type="ChEBI" id="CHEBI:15444"/>
        <dbReference type="ChEBI" id="CHEBI:43474"/>
        <dbReference type="ChEBI" id="CHEBI:58601"/>
        <dbReference type="EC" id="2.4.1.1"/>
    </reaction>
</comment>
<dbReference type="EC" id="2.4.1.1" evidence="6"/>
<dbReference type="PANTHER" id="PTHR42655:SF1">
    <property type="entry name" value="GLYCOGEN PHOSPHORYLASE"/>
    <property type="match status" value="1"/>
</dbReference>
<evidence type="ECO:0000256" key="1">
    <source>
        <dbReference type="ARBA" id="ARBA00001275"/>
    </source>
</evidence>
<keyword evidence="3" id="KW-0021">Allosteric enzyme</keyword>
<gene>
    <name evidence="6" type="ORF">J122_2940</name>
</gene>
<evidence type="ECO:0000313" key="6">
    <source>
        <dbReference type="EMBL" id="KXO08250.1"/>
    </source>
</evidence>
<dbReference type="GO" id="GO:0008184">
    <property type="term" value="F:glycogen phosphorylase activity"/>
    <property type="evidence" value="ECO:0007669"/>
    <property type="project" value="InterPro"/>
</dbReference>
<dbReference type="AlphaFoldDB" id="A0A137S742"/>
<dbReference type="Pfam" id="PF11897">
    <property type="entry name" value="DUF3417"/>
    <property type="match status" value="1"/>
</dbReference>
<dbReference type="Proteomes" id="UP000070282">
    <property type="component" value="Unassembled WGS sequence"/>
</dbReference>
<dbReference type="InterPro" id="IPR024517">
    <property type="entry name" value="Glycogen_phosphorylase_DUF3417"/>
</dbReference>
<dbReference type="SUPFAM" id="SSF53756">
    <property type="entry name" value="UDP-Glycosyltransferase/glycogen phosphorylase"/>
    <property type="match status" value="1"/>
</dbReference>
<dbReference type="PANTHER" id="PTHR42655">
    <property type="entry name" value="GLYCOGEN PHOSPHORYLASE"/>
    <property type="match status" value="1"/>
</dbReference>
<evidence type="ECO:0000259" key="5">
    <source>
        <dbReference type="Pfam" id="PF11897"/>
    </source>
</evidence>
<dbReference type="Gene3D" id="3.40.50.2000">
    <property type="entry name" value="Glycogen Phosphorylase B"/>
    <property type="match status" value="3"/>
</dbReference>
<dbReference type="InterPro" id="IPR052182">
    <property type="entry name" value="Glycogen/Maltodextrin_Phosph"/>
</dbReference>
<evidence type="ECO:0000256" key="3">
    <source>
        <dbReference type="ARBA" id="ARBA00022533"/>
    </source>
</evidence>
<accession>A0A137S742</accession>
<dbReference type="GO" id="GO:0005975">
    <property type="term" value="P:carbohydrate metabolic process"/>
    <property type="evidence" value="ECO:0007669"/>
    <property type="project" value="InterPro"/>
</dbReference>
<feature type="domain" description="DUF3417" evidence="5">
    <location>
        <begin position="17"/>
        <end position="125"/>
    </location>
</feature>
<protein>
    <submittedName>
        <fullName evidence="6">Glycogen phosphorylase</fullName>
        <ecNumber evidence="6">2.4.1.1</ecNumber>
    </submittedName>
</protein>
<evidence type="ECO:0000256" key="2">
    <source>
        <dbReference type="ARBA" id="ARBA00006047"/>
    </source>
</evidence>
<dbReference type="GO" id="GO:0030170">
    <property type="term" value="F:pyridoxal phosphate binding"/>
    <property type="evidence" value="ECO:0007669"/>
    <property type="project" value="InterPro"/>
</dbReference>